<evidence type="ECO:0000256" key="1">
    <source>
        <dbReference type="SAM" id="MobiDB-lite"/>
    </source>
</evidence>
<evidence type="ECO:0000313" key="3">
    <source>
        <dbReference type="Proteomes" id="UP000056252"/>
    </source>
</evidence>
<sequence length="189" mass="20571">MASVFSRILGQPASEESTSEQQNEQSAVHKKQLAEMEKRIAALETKVGQLEKQLLAALASAPEKQVVEVESSRPAVPVEQPKQPVVTQLYMAAPSADGTFAEYSTTEQVGKSIYQLTTRNGISGSFIMIDSHDAIATAMISVSQFVKPVCKVTGNTAGLPRRIITEEEGLAIREGTVWRVTNKAHVRFE</sequence>
<evidence type="ECO:0000313" key="2">
    <source>
        <dbReference type="EMBL" id="ALO49179.1"/>
    </source>
</evidence>
<dbReference type="RefSeq" id="WP_025066341.1">
    <property type="nucleotide sequence ID" value="NZ_CP013195.1"/>
</dbReference>
<name>A0A0S2KLK7_9BACT</name>
<keyword evidence="3" id="KW-1185">Reference proteome</keyword>
<dbReference type="EMBL" id="CP013195">
    <property type="protein sequence ID" value="ALO49179.1"/>
    <property type="molecule type" value="Genomic_DNA"/>
</dbReference>
<dbReference type="Proteomes" id="UP000056252">
    <property type="component" value="Chromosome"/>
</dbReference>
<organism evidence="2 3">
    <name type="scientific">Hoylesella enoeca</name>
    <dbReference type="NCBI Taxonomy" id="76123"/>
    <lineage>
        <taxon>Bacteria</taxon>
        <taxon>Pseudomonadati</taxon>
        <taxon>Bacteroidota</taxon>
        <taxon>Bacteroidia</taxon>
        <taxon>Bacteroidales</taxon>
        <taxon>Prevotellaceae</taxon>
        <taxon>Hoylesella</taxon>
    </lineage>
</organism>
<accession>A0A0S2KLK7</accession>
<feature type="compositionally biased region" description="Low complexity" evidence="1">
    <location>
        <begin position="14"/>
        <end position="26"/>
    </location>
</feature>
<gene>
    <name evidence="2" type="ORF">AS203_08835</name>
</gene>
<dbReference type="STRING" id="76123.AS203_08835"/>
<reference evidence="3" key="1">
    <citation type="submission" date="2015-11" db="EMBL/GenBank/DDBJ databases">
        <authorList>
            <person name="Holder M.E."/>
            <person name="Ajami N.J."/>
            <person name="Petrosino J.F."/>
        </authorList>
    </citation>
    <scope>NUCLEOTIDE SEQUENCE [LARGE SCALE GENOMIC DNA]</scope>
    <source>
        <strain evidence="3">F0113</strain>
    </source>
</reference>
<dbReference type="AlphaFoldDB" id="A0A0S2KLK7"/>
<dbReference type="KEGG" id="peo:AS203_08835"/>
<feature type="region of interest" description="Disordered" evidence="1">
    <location>
        <begin position="1"/>
        <end position="31"/>
    </location>
</feature>
<proteinExistence type="predicted"/>
<protein>
    <submittedName>
        <fullName evidence="2">Uncharacterized protein</fullName>
    </submittedName>
</protein>